<evidence type="ECO:0000256" key="4">
    <source>
        <dbReference type="ARBA" id="ARBA00023242"/>
    </source>
</evidence>
<keyword evidence="3 6" id="KW-0694">RNA-binding</keyword>
<dbReference type="InterPro" id="IPR045180">
    <property type="entry name" value="La_dom_prot"/>
</dbReference>
<dbReference type="GO" id="GO:0005730">
    <property type="term" value="C:nucleolus"/>
    <property type="evidence" value="ECO:0007669"/>
    <property type="project" value="UniProtKB-SubCell"/>
</dbReference>
<comment type="subcellular location">
    <subcellularLocation>
        <location evidence="1">Nucleus</location>
        <location evidence="1">Nucleolus</location>
    </subcellularLocation>
    <subcellularLocation>
        <location evidence="2">Nucleus</location>
        <location evidence="2">Nucleoplasm</location>
    </subcellularLocation>
</comment>
<evidence type="ECO:0000259" key="8">
    <source>
        <dbReference type="PROSITE" id="PS50102"/>
    </source>
</evidence>
<dbReference type="SUPFAM" id="SSF54928">
    <property type="entry name" value="RNA-binding domain, RBD"/>
    <property type="match status" value="1"/>
</dbReference>
<dbReference type="Gramene" id="MELO3C011157.2.1">
    <property type="protein sequence ID" value="MELO3C011157.2.1"/>
    <property type="gene ID" value="MELO3C011157.2"/>
</dbReference>
<dbReference type="InterPro" id="IPR035979">
    <property type="entry name" value="RBD_domain_sf"/>
</dbReference>
<keyword evidence="4" id="KW-0539">Nucleus</keyword>
<comment type="function">
    <text evidence="5">Binds to the 3' poly(U) terminus of nascent RNA polymerase III transcripts, protecting them from exonuclease digestion and facilitating their folding and maturation.</text>
</comment>
<evidence type="ECO:0000256" key="3">
    <source>
        <dbReference type="ARBA" id="ARBA00022884"/>
    </source>
</evidence>
<dbReference type="PANTHER" id="PTHR22792">
    <property type="entry name" value="LUPUS LA PROTEIN-RELATED"/>
    <property type="match status" value="1"/>
</dbReference>
<dbReference type="CDD" id="cd12291">
    <property type="entry name" value="RRM1_La"/>
    <property type="match status" value="1"/>
</dbReference>
<feature type="compositionally biased region" description="Acidic residues" evidence="7">
    <location>
        <begin position="352"/>
        <end position="368"/>
    </location>
</feature>
<dbReference type="GO" id="GO:1990904">
    <property type="term" value="C:ribonucleoprotein complex"/>
    <property type="evidence" value="ECO:0007669"/>
    <property type="project" value="UniProtKB-UniRule"/>
</dbReference>
<dbReference type="PANTHER" id="PTHR22792:SF140">
    <property type="entry name" value="ACHILLES, ISOFORM A"/>
    <property type="match status" value="1"/>
</dbReference>
<feature type="compositionally biased region" description="Low complexity" evidence="7">
    <location>
        <begin position="250"/>
        <end position="261"/>
    </location>
</feature>
<proteinExistence type="predicted"/>
<feature type="compositionally biased region" description="Basic residues" evidence="7">
    <location>
        <begin position="473"/>
        <end position="489"/>
    </location>
</feature>
<dbReference type="PRINTS" id="PR00302">
    <property type="entry name" value="LUPUSLA"/>
</dbReference>
<dbReference type="SMART" id="SM00360">
    <property type="entry name" value="RRM"/>
    <property type="match status" value="2"/>
</dbReference>
<dbReference type="Pfam" id="PF05383">
    <property type="entry name" value="La"/>
    <property type="match status" value="1"/>
</dbReference>
<dbReference type="Pfam" id="PF08777">
    <property type="entry name" value="RRM_3"/>
    <property type="match status" value="1"/>
</dbReference>
<dbReference type="InterPro" id="IPR006630">
    <property type="entry name" value="La_HTH"/>
</dbReference>
<feature type="compositionally biased region" description="Basic and acidic residues" evidence="7">
    <location>
        <begin position="229"/>
        <end position="242"/>
    </location>
</feature>
<organism evidence="11">
    <name type="scientific">Cucumis melo</name>
    <name type="common">Muskmelon</name>
    <dbReference type="NCBI Taxonomy" id="3656"/>
    <lineage>
        <taxon>Eukaryota</taxon>
        <taxon>Viridiplantae</taxon>
        <taxon>Streptophyta</taxon>
        <taxon>Embryophyta</taxon>
        <taxon>Tracheophyta</taxon>
        <taxon>Spermatophyta</taxon>
        <taxon>Magnoliopsida</taxon>
        <taxon>eudicotyledons</taxon>
        <taxon>Gunneridae</taxon>
        <taxon>Pentapetalae</taxon>
        <taxon>rosids</taxon>
        <taxon>fabids</taxon>
        <taxon>Cucurbitales</taxon>
        <taxon>Cucurbitaceae</taxon>
        <taxon>Benincaseae</taxon>
        <taxon>Cucumis</taxon>
    </lineage>
</organism>
<evidence type="ECO:0000256" key="1">
    <source>
        <dbReference type="ARBA" id="ARBA00004604"/>
    </source>
</evidence>
<feature type="domain" description="RRM" evidence="8">
    <location>
        <begin position="151"/>
        <end position="236"/>
    </location>
</feature>
<protein>
    <recommendedName>
        <fullName evidence="12">La protein 1</fullName>
    </recommendedName>
</protein>
<dbReference type="FunFam" id="1.10.10.10:FF:000795">
    <property type="entry name" value="La protein 2"/>
    <property type="match status" value="1"/>
</dbReference>
<dbReference type="GO" id="GO:0005654">
    <property type="term" value="C:nucleoplasm"/>
    <property type="evidence" value="ECO:0007669"/>
    <property type="project" value="UniProtKB-SubCell"/>
</dbReference>
<accession>A0A9I9D027</accession>
<dbReference type="EnsemblPlants" id="MELO3C011157.2.1">
    <property type="protein sequence ID" value="MELO3C011157.2.1"/>
    <property type="gene ID" value="MELO3C011157.2"/>
</dbReference>
<sequence>IQQLKKPLLETETLLSAFFFQPAFFLISKNFLTIMENTSLDQEKAKKVLRQVEFYFSDSNLPRDGFLRKSISESPDGMVDLSLICTFTRMKGHLELKQDVTPEDFPEDTLKAVAETLRTSSSLKVSEDGKKVGRATELPKPEELIEQLDDRTVAASPFEYDIKLEDVEAFFDRVTKVNSVRLPRHVADKRVFCGTALIEFSTEEDAEKVLKESLVYAGAKLELKPKREFDEERAKEMEKFESSRSTLGANRSNNNSSPESSYPKGLIVAFTLKSTSSGNSAEENESHGVAADKTECKTDEGLEDSSKNDPEKTEQIEETNLSKDEEIKKSADDKNGEAEEKNDTGNERSLEVEEQCMDGTVDEQEEAEEKPTALKSRNNMNVVSREDLKAVFQKFGSVKFIDFKIGDESGYIRFEEPEAAQKARASAVLTEQGGLAVKNFIATLEPVSGEAEKEYWSLLRSNQEKHHRDFKGNRGRGGKFNRGGKHGRSRGHDNHRGRPNKAQKV</sequence>
<dbReference type="GO" id="GO:0003729">
    <property type="term" value="F:mRNA binding"/>
    <property type="evidence" value="ECO:0007669"/>
    <property type="project" value="TreeGrafter"/>
</dbReference>
<dbReference type="PROSITE" id="PS51939">
    <property type="entry name" value="XRRM"/>
    <property type="match status" value="1"/>
</dbReference>
<dbReference type="InterPro" id="IPR014886">
    <property type="entry name" value="La_xRRM"/>
</dbReference>
<evidence type="ECO:0000313" key="11">
    <source>
        <dbReference type="EnsemblPlants" id="MELO3C011157.2.1"/>
    </source>
</evidence>
<feature type="region of interest" description="Disordered" evidence="7">
    <location>
        <begin position="277"/>
        <end position="378"/>
    </location>
</feature>
<dbReference type="PROSITE" id="PS50961">
    <property type="entry name" value="HTH_LA"/>
    <property type="match status" value="1"/>
</dbReference>
<feature type="compositionally biased region" description="Basic and acidic residues" evidence="7">
    <location>
        <begin position="462"/>
        <end position="472"/>
    </location>
</feature>
<dbReference type="PROSITE" id="PS50102">
    <property type="entry name" value="RRM"/>
    <property type="match status" value="1"/>
</dbReference>
<dbReference type="SUPFAM" id="SSF46785">
    <property type="entry name" value="Winged helix' DNA-binding domain"/>
    <property type="match status" value="1"/>
</dbReference>
<evidence type="ECO:0008006" key="12">
    <source>
        <dbReference type="Google" id="ProtNLM"/>
    </source>
</evidence>
<dbReference type="Gene3D" id="3.30.70.330">
    <property type="match status" value="2"/>
</dbReference>
<name>A0A9I9D027_CUCME</name>
<evidence type="ECO:0000259" key="9">
    <source>
        <dbReference type="PROSITE" id="PS50961"/>
    </source>
</evidence>
<dbReference type="InterPro" id="IPR036390">
    <property type="entry name" value="WH_DNA-bd_sf"/>
</dbReference>
<dbReference type="InterPro" id="IPR036388">
    <property type="entry name" value="WH-like_DNA-bd_sf"/>
</dbReference>
<evidence type="ECO:0000256" key="7">
    <source>
        <dbReference type="SAM" id="MobiDB-lite"/>
    </source>
</evidence>
<evidence type="ECO:0000259" key="10">
    <source>
        <dbReference type="PROSITE" id="PS51939"/>
    </source>
</evidence>
<reference evidence="11" key="1">
    <citation type="submission" date="2023-03" db="UniProtKB">
        <authorList>
            <consortium name="EnsemblPlants"/>
        </authorList>
    </citation>
    <scope>IDENTIFICATION</scope>
</reference>
<dbReference type="AlphaFoldDB" id="A0A9I9D027"/>
<dbReference type="Gene3D" id="1.10.10.10">
    <property type="entry name" value="Winged helix-like DNA-binding domain superfamily/Winged helix DNA-binding domain"/>
    <property type="match status" value="1"/>
</dbReference>
<dbReference type="GO" id="GO:0006396">
    <property type="term" value="P:RNA processing"/>
    <property type="evidence" value="ECO:0007669"/>
    <property type="project" value="InterPro"/>
</dbReference>
<feature type="region of interest" description="Disordered" evidence="7">
    <location>
        <begin position="229"/>
        <end position="262"/>
    </location>
</feature>
<dbReference type="InterPro" id="IPR002344">
    <property type="entry name" value="Lupus_La"/>
</dbReference>
<evidence type="ECO:0000256" key="5">
    <source>
        <dbReference type="ARBA" id="ARBA00057261"/>
    </source>
</evidence>
<feature type="compositionally biased region" description="Basic and acidic residues" evidence="7">
    <location>
        <begin position="284"/>
        <end position="351"/>
    </location>
</feature>
<dbReference type="SMART" id="SM00715">
    <property type="entry name" value="LA"/>
    <property type="match status" value="1"/>
</dbReference>
<evidence type="ECO:0000256" key="2">
    <source>
        <dbReference type="ARBA" id="ARBA00004642"/>
    </source>
</evidence>
<dbReference type="CDD" id="cd08030">
    <property type="entry name" value="LA_like_plant"/>
    <property type="match status" value="1"/>
</dbReference>
<dbReference type="InterPro" id="IPR000504">
    <property type="entry name" value="RRM_dom"/>
</dbReference>
<feature type="domain" description="HTH La-type RNA-binding" evidence="9">
    <location>
        <begin position="38"/>
        <end position="142"/>
    </location>
</feature>
<feature type="domain" description="XRRM" evidence="10">
    <location>
        <begin position="367"/>
        <end position="488"/>
    </location>
</feature>
<evidence type="ECO:0000256" key="6">
    <source>
        <dbReference type="PROSITE-ProRule" id="PRU00332"/>
    </source>
</evidence>
<dbReference type="Pfam" id="PF00076">
    <property type="entry name" value="RRM_1"/>
    <property type="match status" value="1"/>
</dbReference>
<feature type="region of interest" description="Disordered" evidence="7">
    <location>
        <begin position="462"/>
        <end position="505"/>
    </location>
</feature>
<dbReference type="InterPro" id="IPR012677">
    <property type="entry name" value="Nucleotide-bd_a/b_plait_sf"/>
</dbReference>